<gene>
    <name evidence="2" type="ORF">SCP_0601150</name>
</gene>
<dbReference type="Proteomes" id="UP000287166">
    <property type="component" value="Unassembled WGS sequence"/>
</dbReference>
<feature type="coiled-coil region" evidence="1">
    <location>
        <begin position="169"/>
        <end position="196"/>
    </location>
</feature>
<evidence type="ECO:0000313" key="2">
    <source>
        <dbReference type="EMBL" id="GBE84137.1"/>
    </source>
</evidence>
<dbReference type="EMBL" id="BFAD01000006">
    <property type="protein sequence ID" value="GBE84137.1"/>
    <property type="molecule type" value="Genomic_DNA"/>
</dbReference>
<dbReference type="OrthoDB" id="3218552at2759"/>
<organism evidence="2 3">
    <name type="scientific">Sparassis crispa</name>
    <dbReference type="NCBI Taxonomy" id="139825"/>
    <lineage>
        <taxon>Eukaryota</taxon>
        <taxon>Fungi</taxon>
        <taxon>Dikarya</taxon>
        <taxon>Basidiomycota</taxon>
        <taxon>Agaricomycotina</taxon>
        <taxon>Agaricomycetes</taxon>
        <taxon>Polyporales</taxon>
        <taxon>Sparassidaceae</taxon>
        <taxon>Sparassis</taxon>
    </lineage>
</organism>
<evidence type="ECO:0000256" key="1">
    <source>
        <dbReference type="SAM" id="Coils"/>
    </source>
</evidence>
<name>A0A401GPI8_9APHY</name>
<protein>
    <submittedName>
        <fullName evidence="2">Uncharacterized protein</fullName>
    </submittedName>
</protein>
<dbReference type="RefSeq" id="XP_027615050.1">
    <property type="nucleotide sequence ID" value="XM_027759249.1"/>
</dbReference>
<sequence>MDPPPKWPPYILEQFKCIHPDTADEYEFYGPYNTLLMDLFPPKEHFQVCPQPAQSLTSSTATNFAFVVKHHGRPVFFLHVKPGVHIKRLTDRVEADLQMRRWFEALVDECKLPVLYSVSALGTRIAFYSCDRETGYIDPLSIERNLDRVTDTAPATHWNVDVQTGAPLMQESLRRIRTMLAEVEREEREAAEENLDEE</sequence>
<dbReference type="STRING" id="139825.A0A401GPI8"/>
<accession>A0A401GPI8</accession>
<comment type="caution">
    <text evidence="2">The sequence shown here is derived from an EMBL/GenBank/DDBJ whole genome shotgun (WGS) entry which is preliminary data.</text>
</comment>
<evidence type="ECO:0000313" key="3">
    <source>
        <dbReference type="Proteomes" id="UP000287166"/>
    </source>
</evidence>
<reference evidence="2 3" key="1">
    <citation type="journal article" date="2018" name="Sci. Rep.">
        <title>Genome sequence of the cauliflower mushroom Sparassis crispa (Hanabiratake) and its association with beneficial usage.</title>
        <authorList>
            <person name="Kiyama R."/>
            <person name="Furutani Y."/>
            <person name="Kawaguchi K."/>
            <person name="Nakanishi T."/>
        </authorList>
    </citation>
    <scope>NUCLEOTIDE SEQUENCE [LARGE SCALE GENOMIC DNA]</scope>
</reference>
<dbReference type="InParanoid" id="A0A401GPI8"/>
<proteinExistence type="predicted"/>
<keyword evidence="1" id="KW-0175">Coiled coil</keyword>
<dbReference type="GeneID" id="38781054"/>
<keyword evidence="3" id="KW-1185">Reference proteome</keyword>
<dbReference type="AlphaFoldDB" id="A0A401GPI8"/>